<feature type="domain" description="Glycosyl transferase family 1" evidence="1">
    <location>
        <begin position="188"/>
        <end position="344"/>
    </location>
</feature>
<evidence type="ECO:0000313" key="4">
    <source>
        <dbReference type="Proteomes" id="UP000567186"/>
    </source>
</evidence>
<reference evidence="3 4" key="1">
    <citation type="submission" date="2020-04" db="EMBL/GenBank/DDBJ databases">
        <title>Marinobacter oceani sp. nov., isolated from marine solar saltern.</title>
        <authorList>
            <person name="Chen X.-Y."/>
        </authorList>
    </citation>
    <scope>NUCLEOTIDE SEQUENCE [LARGE SCALE GENOMIC DNA]</scope>
    <source>
        <strain evidence="3 4">W62</strain>
    </source>
</reference>
<evidence type="ECO:0000259" key="2">
    <source>
        <dbReference type="Pfam" id="PF13439"/>
    </source>
</evidence>
<dbReference type="InterPro" id="IPR001296">
    <property type="entry name" value="Glyco_trans_1"/>
</dbReference>
<dbReference type="GO" id="GO:0016757">
    <property type="term" value="F:glycosyltransferase activity"/>
    <property type="evidence" value="ECO:0007669"/>
    <property type="project" value="InterPro"/>
</dbReference>
<evidence type="ECO:0000259" key="1">
    <source>
        <dbReference type="Pfam" id="PF00534"/>
    </source>
</evidence>
<accession>A0A7Y0RFC8</accession>
<keyword evidence="3" id="KW-0808">Transferase</keyword>
<sequence>MMRLVILVHSLSSGGAERVTSALANYWARQGWSITIVTIAGQEQDFYSLDAGVQRVAMGLDHPSASVWHALLHNFRRVRDLRALIRREQPDVVLGMMSTASILVALAARKTGVPVIGSERVHPPALPLGRVWERMRRFAYPRLQAVVAQTEQSAQWIRDHAGARNVQVIPNPVIYPLESQEPRVTPPRAERSLLAVGRLAPQKGYERLLAAFSELAPDFPEWQLHIVGDGVCRNELEERVLSFGLTDRIRLPGAVGNVADWYRSADLFVMTSRFEGFPNTLAEALSYGLPAVSVDCDTGPRDIIRHEVDGILVPRDDHRALVDALACLMADEGLRKQYGQRATEAAQRFAPERVADMWENLFRQVAANGSK</sequence>
<dbReference type="InterPro" id="IPR028098">
    <property type="entry name" value="Glyco_trans_4-like_N"/>
</dbReference>
<dbReference type="GO" id="GO:1901135">
    <property type="term" value="P:carbohydrate derivative metabolic process"/>
    <property type="evidence" value="ECO:0007669"/>
    <property type="project" value="UniProtKB-ARBA"/>
</dbReference>
<feature type="domain" description="Glycosyltransferase subfamily 4-like N-terminal" evidence="2">
    <location>
        <begin position="14"/>
        <end position="173"/>
    </location>
</feature>
<keyword evidence="4" id="KW-1185">Reference proteome</keyword>
<dbReference type="Gene3D" id="3.40.50.2000">
    <property type="entry name" value="Glycogen Phosphorylase B"/>
    <property type="match status" value="2"/>
</dbReference>
<organism evidence="3 4">
    <name type="scientific">Marinobacter orientalis</name>
    <dbReference type="NCBI Taxonomy" id="1928859"/>
    <lineage>
        <taxon>Bacteria</taxon>
        <taxon>Pseudomonadati</taxon>
        <taxon>Pseudomonadota</taxon>
        <taxon>Gammaproteobacteria</taxon>
        <taxon>Pseudomonadales</taxon>
        <taxon>Marinobacteraceae</taxon>
        <taxon>Marinobacter</taxon>
    </lineage>
</organism>
<dbReference type="Proteomes" id="UP000567186">
    <property type="component" value="Unassembled WGS sequence"/>
</dbReference>
<dbReference type="Pfam" id="PF00534">
    <property type="entry name" value="Glycos_transf_1"/>
    <property type="match status" value="1"/>
</dbReference>
<dbReference type="PANTHER" id="PTHR12526">
    <property type="entry name" value="GLYCOSYLTRANSFERASE"/>
    <property type="match status" value="1"/>
</dbReference>
<evidence type="ECO:0000313" key="3">
    <source>
        <dbReference type="EMBL" id="NMT65227.1"/>
    </source>
</evidence>
<gene>
    <name evidence="3" type="ORF">HIU99_16715</name>
</gene>
<dbReference type="SUPFAM" id="SSF53756">
    <property type="entry name" value="UDP-Glycosyltransferase/glycogen phosphorylase"/>
    <property type="match status" value="1"/>
</dbReference>
<dbReference type="Pfam" id="PF13439">
    <property type="entry name" value="Glyco_transf_4"/>
    <property type="match status" value="1"/>
</dbReference>
<comment type="caution">
    <text evidence="3">The sequence shown here is derived from an EMBL/GenBank/DDBJ whole genome shotgun (WGS) entry which is preliminary data.</text>
</comment>
<proteinExistence type="predicted"/>
<dbReference type="PANTHER" id="PTHR12526:SF630">
    <property type="entry name" value="GLYCOSYLTRANSFERASE"/>
    <property type="match status" value="1"/>
</dbReference>
<dbReference type="CDD" id="cd03820">
    <property type="entry name" value="GT4_AmsD-like"/>
    <property type="match status" value="1"/>
</dbReference>
<dbReference type="OrthoDB" id="4611853at2"/>
<protein>
    <submittedName>
        <fullName evidence="3">Glycosyltransferase family 4 protein</fullName>
    </submittedName>
</protein>
<name>A0A7Y0RFC8_9GAMM</name>
<dbReference type="AlphaFoldDB" id="A0A7Y0RFC8"/>
<dbReference type="EMBL" id="JABCKY010000009">
    <property type="protein sequence ID" value="NMT65227.1"/>
    <property type="molecule type" value="Genomic_DNA"/>
</dbReference>